<feature type="domain" description="LTD" evidence="2">
    <location>
        <begin position="160"/>
        <end position="274"/>
    </location>
</feature>
<name>A0A9X3S6W8_9ACTN</name>
<protein>
    <submittedName>
        <fullName evidence="3">Lamin tail domain-containing protein</fullName>
    </submittedName>
</protein>
<accession>A0A9X3S6W8</accession>
<dbReference type="RefSeq" id="WP_270024687.1">
    <property type="nucleotide sequence ID" value="NZ_JAPDDP010000012.1"/>
</dbReference>
<organism evidence="3 4">
    <name type="scientific">Solirubrobacter phytolaccae</name>
    <dbReference type="NCBI Taxonomy" id="1404360"/>
    <lineage>
        <taxon>Bacteria</taxon>
        <taxon>Bacillati</taxon>
        <taxon>Actinomycetota</taxon>
        <taxon>Thermoleophilia</taxon>
        <taxon>Solirubrobacterales</taxon>
        <taxon>Solirubrobacteraceae</taxon>
        <taxon>Solirubrobacter</taxon>
    </lineage>
</organism>
<comment type="caution">
    <text evidence="3">The sequence shown here is derived from an EMBL/GenBank/DDBJ whole genome shotgun (WGS) entry which is preliminary data.</text>
</comment>
<dbReference type="InterPro" id="IPR001322">
    <property type="entry name" value="Lamin_tail_dom"/>
</dbReference>
<dbReference type="Pfam" id="PF00932">
    <property type="entry name" value="LTD"/>
    <property type="match status" value="3"/>
</dbReference>
<dbReference type="Gene3D" id="2.60.40.1260">
    <property type="entry name" value="Lamin Tail domain"/>
    <property type="match status" value="1"/>
</dbReference>
<evidence type="ECO:0000256" key="1">
    <source>
        <dbReference type="SAM" id="SignalP"/>
    </source>
</evidence>
<proteinExistence type="predicted"/>
<evidence type="ECO:0000259" key="2">
    <source>
        <dbReference type="PROSITE" id="PS51841"/>
    </source>
</evidence>
<sequence>MRTGIALLTTGAFAAVAVPAASAATPFEDYVRINEVESNGSANDYIELYNNGPSSITFTNAAVADNDNSHVVTISGTIASGGFFTVDTDNASTPGNFGLGNADSARLYAEGQTPSTASPIDSYSWTAHASTSYGRYPDGTGSFVTLTATSKNAANAFTSPGSNPNPAPWAGVVINEVESNDPVSGAYDWVELYNTNTSARNISGLIIADDNNGHQVTVPSGTTLPAAGRAVVEVDNPANTGFYGLGGNDEVRLFAPGSVDVSTATAIDRVKWSTHAPTTYGLDRSSATVKGIFRTTSAATKGTTNTFGAPLPVLTNAEVVINEVESDPQGTPAFAGDWIELANKTGSALLIEGLALSDSDNTHTVTVEAGTVIPANGYKAIRVDDVAGINGAFGLGGADSARLFNAGANIATDTPIDSTSWLSHATNTWGRYPTNKTGAFANTAGPTPDAAN</sequence>
<dbReference type="PANTHER" id="PTHR37397">
    <property type="entry name" value="SI:CH211-183D21.1"/>
    <property type="match status" value="1"/>
</dbReference>
<evidence type="ECO:0000313" key="4">
    <source>
        <dbReference type="Proteomes" id="UP001147653"/>
    </source>
</evidence>
<dbReference type="PANTHER" id="PTHR37397:SF1">
    <property type="entry name" value="LTD DOMAIN-CONTAINING PROTEIN"/>
    <property type="match status" value="1"/>
</dbReference>
<keyword evidence="1" id="KW-0732">Signal</keyword>
<dbReference type="Proteomes" id="UP001147653">
    <property type="component" value="Unassembled WGS sequence"/>
</dbReference>
<keyword evidence="4" id="KW-1185">Reference proteome</keyword>
<dbReference type="InterPro" id="IPR036415">
    <property type="entry name" value="Lamin_tail_dom_sf"/>
</dbReference>
<dbReference type="EMBL" id="JAPDDP010000012">
    <property type="protein sequence ID" value="MDA0180379.1"/>
    <property type="molecule type" value="Genomic_DNA"/>
</dbReference>
<dbReference type="AlphaFoldDB" id="A0A9X3S6W8"/>
<feature type="chain" id="PRO_5040880564" evidence="1">
    <location>
        <begin position="24"/>
        <end position="452"/>
    </location>
</feature>
<gene>
    <name evidence="3" type="ORF">OJ997_08730</name>
</gene>
<evidence type="ECO:0000313" key="3">
    <source>
        <dbReference type="EMBL" id="MDA0180379.1"/>
    </source>
</evidence>
<feature type="signal peptide" evidence="1">
    <location>
        <begin position="1"/>
        <end position="23"/>
    </location>
</feature>
<dbReference type="PROSITE" id="PS51841">
    <property type="entry name" value="LTD"/>
    <property type="match status" value="2"/>
</dbReference>
<reference evidence="3" key="1">
    <citation type="submission" date="2022-10" db="EMBL/GenBank/DDBJ databases">
        <title>The WGS of Solirubrobacter phytolaccae KCTC 29190.</title>
        <authorList>
            <person name="Jiang Z."/>
        </authorList>
    </citation>
    <scope>NUCLEOTIDE SEQUENCE</scope>
    <source>
        <strain evidence="3">KCTC 29190</strain>
    </source>
</reference>
<dbReference type="SUPFAM" id="SSF74853">
    <property type="entry name" value="Lamin A/C globular tail domain"/>
    <property type="match status" value="3"/>
</dbReference>
<feature type="domain" description="LTD" evidence="2">
    <location>
        <begin position="16"/>
        <end position="127"/>
    </location>
</feature>